<dbReference type="Proteomes" id="UP000317893">
    <property type="component" value="Unassembled WGS sequence"/>
</dbReference>
<keyword evidence="2" id="KW-1185">Reference proteome</keyword>
<dbReference type="EMBL" id="VFMN01000001">
    <property type="protein sequence ID" value="TQJ08547.1"/>
    <property type="molecule type" value="Genomic_DNA"/>
</dbReference>
<dbReference type="PANTHER" id="PTHR33973">
    <property type="entry name" value="OS07G0153300 PROTEIN"/>
    <property type="match status" value="1"/>
</dbReference>
<dbReference type="RefSeq" id="WP_141848052.1">
    <property type="nucleotide sequence ID" value="NZ_BAAAPR010000004.1"/>
</dbReference>
<organism evidence="1 2">
    <name type="scientific">Lapillicoccus jejuensis</name>
    <dbReference type="NCBI Taxonomy" id="402171"/>
    <lineage>
        <taxon>Bacteria</taxon>
        <taxon>Bacillati</taxon>
        <taxon>Actinomycetota</taxon>
        <taxon>Actinomycetes</taxon>
        <taxon>Micrococcales</taxon>
        <taxon>Intrasporangiaceae</taxon>
        <taxon>Lapillicoccus</taxon>
    </lineage>
</organism>
<evidence type="ECO:0000313" key="1">
    <source>
        <dbReference type="EMBL" id="TQJ08547.1"/>
    </source>
</evidence>
<evidence type="ECO:0008006" key="3">
    <source>
        <dbReference type="Google" id="ProtNLM"/>
    </source>
</evidence>
<proteinExistence type="predicted"/>
<dbReference type="AlphaFoldDB" id="A0A542DZN4"/>
<dbReference type="OrthoDB" id="9778801at2"/>
<dbReference type="Pfam" id="PF07103">
    <property type="entry name" value="DUF1365"/>
    <property type="match status" value="1"/>
</dbReference>
<dbReference type="InterPro" id="IPR010775">
    <property type="entry name" value="DUF1365"/>
</dbReference>
<accession>A0A542DZN4</accession>
<reference evidence="1 2" key="1">
    <citation type="submission" date="2019-06" db="EMBL/GenBank/DDBJ databases">
        <title>Sequencing the genomes of 1000 actinobacteria strains.</title>
        <authorList>
            <person name="Klenk H.-P."/>
        </authorList>
    </citation>
    <scope>NUCLEOTIDE SEQUENCE [LARGE SCALE GENOMIC DNA]</scope>
    <source>
        <strain evidence="1 2">DSM 18607</strain>
    </source>
</reference>
<gene>
    <name evidence="1" type="ORF">FB458_1637</name>
</gene>
<sequence>MTAIYATTIRHVRREPVRHDFTTRSYTWLVDVDDLPGRRTLGRLAPLAAFEARDHFTAGTGDSLRAKVDAFLATEGVDLRGGRVLMLAQARVLGYVFNPISVFWCHRHDGGLECVVVEVHNTYGDRHAYLVRTDERGRAQAGKELYVSPFNDVDGHYDLVLPEPDPAPGGRLRMSVVLQREGRPPFVATMSGRALTPTRARVLRTALTRPLEPLAVMARIKAQGIHLWLRRLPVRPRPVHRQEAVQ</sequence>
<comment type="caution">
    <text evidence="1">The sequence shown here is derived from an EMBL/GenBank/DDBJ whole genome shotgun (WGS) entry which is preliminary data.</text>
</comment>
<dbReference type="PANTHER" id="PTHR33973:SF4">
    <property type="entry name" value="OS07G0153300 PROTEIN"/>
    <property type="match status" value="1"/>
</dbReference>
<protein>
    <recommendedName>
        <fullName evidence="3">DUF1365 family protein</fullName>
    </recommendedName>
</protein>
<name>A0A542DZN4_9MICO</name>
<evidence type="ECO:0000313" key="2">
    <source>
        <dbReference type="Proteomes" id="UP000317893"/>
    </source>
</evidence>